<proteinExistence type="predicted"/>
<sequence length="137" mass="16090">MKIELTEQQYRYLLDLVYMGNWVMNSAREDDRIAEYDKVESLIFSHCPAHGMHKLVEHLDGEIIPSRAFADGGIHEAIADYEDVVFYEILAEELALRDMNGEPMTRENYNELMERIDTYMDEFEEHGTDHVNVELDE</sequence>
<evidence type="ECO:0000313" key="1">
    <source>
        <dbReference type="EMBL" id="MPM46278.1"/>
    </source>
</evidence>
<reference evidence="1" key="1">
    <citation type="submission" date="2019-08" db="EMBL/GenBank/DDBJ databases">
        <authorList>
            <person name="Kucharzyk K."/>
            <person name="Murdoch R.W."/>
            <person name="Higgins S."/>
            <person name="Loffler F."/>
        </authorList>
    </citation>
    <scope>NUCLEOTIDE SEQUENCE</scope>
</reference>
<gene>
    <name evidence="1" type="ORF">SDC9_92976</name>
</gene>
<organism evidence="1">
    <name type="scientific">bioreactor metagenome</name>
    <dbReference type="NCBI Taxonomy" id="1076179"/>
    <lineage>
        <taxon>unclassified sequences</taxon>
        <taxon>metagenomes</taxon>
        <taxon>ecological metagenomes</taxon>
    </lineage>
</organism>
<dbReference type="EMBL" id="VSSQ01011213">
    <property type="protein sequence ID" value="MPM46278.1"/>
    <property type="molecule type" value="Genomic_DNA"/>
</dbReference>
<name>A0A645A0K9_9ZZZZ</name>
<comment type="caution">
    <text evidence="1">The sequence shown here is derived from an EMBL/GenBank/DDBJ whole genome shotgun (WGS) entry which is preliminary data.</text>
</comment>
<dbReference type="AlphaFoldDB" id="A0A645A0K9"/>
<accession>A0A645A0K9</accession>
<protein>
    <submittedName>
        <fullName evidence="1">Uncharacterized protein</fullName>
    </submittedName>
</protein>